<dbReference type="PANTHER" id="PTHR42847">
    <property type="entry name" value="ALKANESULFONATE MONOOXYGENASE"/>
    <property type="match status" value="1"/>
</dbReference>
<evidence type="ECO:0000256" key="1">
    <source>
        <dbReference type="ARBA" id="ARBA00022630"/>
    </source>
</evidence>
<evidence type="ECO:0000256" key="2">
    <source>
        <dbReference type="ARBA" id="ARBA00022643"/>
    </source>
</evidence>
<proteinExistence type="predicted"/>
<dbReference type="GO" id="GO:0008726">
    <property type="term" value="F:alkanesulfonate monooxygenase activity"/>
    <property type="evidence" value="ECO:0007669"/>
    <property type="project" value="TreeGrafter"/>
</dbReference>
<dbReference type="SUPFAM" id="SSF51679">
    <property type="entry name" value="Bacterial luciferase-like"/>
    <property type="match status" value="1"/>
</dbReference>
<organism evidence="6 7">
    <name type="scientific">Conexibacter arvalis</name>
    <dbReference type="NCBI Taxonomy" id="912552"/>
    <lineage>
        <taxon>Bacteria</taxon>
        <taxon>Bacillati</taxon>
        <taxon>Actinomycetota</taxon>
        <taxon>Thermoleophilia</taxon>
        <taxon>Solirubrobacterales</taxon>
        <taxon>Conexibacteraceae</taxon>
        <taxon>Conexibacter</taxon>
    </lineage>
</organism>
<dbReference type="Proteomes" id="UP000585272">
    <property type="component" value="Unassembled WGS sequence"/>
</dbReference>
<keyword evidence="1" id="KW-0285">Flavoprotein</keyword>
<reference evidence="6 7" key="1">
    <citation type="submission" date="2020-08" db="EMBL/GenBank/DDBJ databases">
        <title>Genomic Encyclopedia of Archaeal and Bacterial Type Strains, Phase II (KMG-II): from individual species to whole genera.</title>
        <authorList>
            <person name="Goeker M."/>
        </authorList>
    </citation>
    <scope>NUCLEOTIDE SEQUENCE [LARGE SCALE GENOMIC DNA]</scope>
    <source>
        <strain evidence="6 7">DSM 23288</strain>
    </source>
</reference>
<dbReference type="Pfam" id="PF00296">
    <property type="entry name" value="Bac_luciferase"/>
    <property type="match status" value="1"/>
</dbReference>
<dbReference type="Gene3D" id="3.20.20.30">
    <property type="entry name" value="Luciferase-like domain"/>
    <property type="match status" value="1"/>
</dbReference>
<dbReference type="EMBL" id="JACHNU010000002">
    <property type="protein sequence ID" value="MBB4662159.1"/>
    <property type="molecule type" value="Genomic_DNA"/>
</dbReference>
<keyword evidence="2" id="KW-0288">FMN</keyword>
<feature type="domain" description="Luciferase-like" evidence="5">
    <location>
        <begin position="33"/>
        <end position="349"/>
    </location>
</feature>
<gene>
    <name evidence="6" type="ORF">BDZ31_001745</name>
</gene>
<dbReference type="InterPro" id="IPR050172">
    <property type="entry name" value="SsuD_RutA_monooxygenase"/>
</dbReference>
<evidence type="ECO:0000256" key="4">
    <source>
        <dbReference type="ARBA" id="ARBA00023033"/>
    </source>
</evidence>
<keyword evidence="7" id="KW-1185">Reference proteome</keyword>
<evidence type="ECO:0000256" key="3">
    <source>
        <dbReference type="ARBA" id="ARBA00023002"/>
    </source>
</evidence>
<dbReference type="RefSeq" id="WP_183341142.1">
    <property type="nucleotide sequence ID" value="NZ_JACHNU010000002.1"/>
</dbReference>
<evidence type="ECO:0000313" key="7">
    <source>
        <dbReference type="Proteomes" id="UP000585272"/>
    </source>
</evidence>
<keyword evidence="3" id="KW-0560">Oxidoreductase</keyword>
<evidence type="ECO:0000259" key="5">
    <source>
        <dbReference type="Pfam" id="PF00296"/>
    </source>
</evidence>
<accession>A0A840IB87</accession>
<dbReference type="InterPro" id="IPR011251">
    <property type="entry name" value="Luciferase-like_dom"/>
</dbReference>
<dbReference type="PANTHER" id="PTHR42847:SF4">
    <property type="entry name" value="ALKANESULFONATE MONOOXYGENASE-RELATED"/>
    <property type="match status" value="1"/>
</dbReference>
<protein>
    <submittedName>
        <fullName evidence="6">Alkanesulfonate monooxygenase SsuD/methylene tetrahydromethanopterin reductase-like flavin-dependent oxidoreductase (Luciferase family)</fullName>
    </submittedName>
</protein>
<dbReference type="GO" id="GO:0046306">
    <property type="term" value="P:alkanesulfonate catabolic process"/>
    <property type="evidence" value="ECO:0007669"/>
    <property type="project" value="TreeGrafter"/>
</dbReference>
<comment type="caution">
    <text evidence="6">The sequence shown here is derived from an EMBL/GenBank/DDBJ whole genome shotgun (WGS) entry which is preliminary data.</text>
</comment>
<sequence>MRDIEFFVLHDGEYPFVPHNDEIGQWSRTNFISLPTEFYDGPSARRMLDDFLDTFVLAEKLGFDGVLHSEQHNGPIGLSGSGLTLSAYIAAVTSNIKIAAVGPIMNAYQSPIRLAEEVALVDQLSNGRLVLGLPMGTGMQYHSYGNMNPAFARERWNEAHELLIAAMTRPGPFDFQGKHFHVPYVNLWPRPVQAPHPPIFIPAAGSRETLELTAKHRYTYQAVLNPRAALKRNCDLFRELCEQNGYEADPRQISVNLFVHVAETDEQARREVEPHIMWLMQNFFRSTFQDSFPPGHVSLRSLRGMVDGGYRSKPPAEMTWDDLVRERWIVVGSPETVAAGIEEIVDELGAGRVCLSANNGTEPLWMIHKSLTLFAEQVLPRFRPKGAAPTWAREPQPIPRTRAELAVRSQPRRQPQAEIEGVGIVETLTAHVPELRRAVRDRLDA</sequence>
<dbReference type="InterPro" id="IPR036661">
    <property type="entry name" value="Luciferase-like_sf"/>
</dbReference>
<keyword evidence="4 6" id="KW-0503">Monooxygenase</keyword>
<name>A0A840IB87_9ACTN</name>
<dbReference type="AlphaFoldDB" id="A0A840IB87"/>
<evidence type="ECO:0000313" key="6">
    <source>
        <dbReference type="EMBL" id="MBB4662159.1"/>
    </source>
</evidence>